<dbReference type="CDD" id="cd05242">
    <property type="entry name" value="SDR_a8"/>
    <property type="match status" value="1"/>
</dbReference>
<dbReference type="PANTHER" id="PTHR11092">
    <property type="entry name" value="SUGAR NUCLEOTIDE EPIMERASE RELATED"/>
    <property type="match status" value="1"/>
</dbReference>
<feature type="domain" description="DUF1731" evidence="3">
    <location>
        <begin position="248"/>
        <end position="295"/>
    </location>
</feature>
<evidence type="ECO:0000313" key="5">
    <source>
        <dbReference type="Proteomes" id="UP000231019"/>
    </source>
</evidence>
<dbReference type="Pfam" id="PF08338">
    <property type="entry name" value="DUF1731"/>
    <property type="match status" value="1"/>
</dbReference>
<comment type="similarity">
    <text evidence="1">Belongs to the NAD(P)-dependent epimerase/dehydratase family. SDR39U1 subfamily.</text>
</comment>
<dbReference type="InterPro" id="IPR010099">
    <property type="entry name" value="SDR39U1"/>
</dbReference>
<dbReference type="SUPFAM" id="SSF51735">
    <property type="entry name" value="NAD(P)-binding Rossmann-fold domains"/>
    <property type="match status" value="1"/>
</dbReference>
<dbReference type="Proteomes" id="UP000231019">
    <property type="component" value="Unassembled WGS sequence"/>
</dbReference>
<dbReference type="EMBL" id="PFFQ01000053">
    <property type="protein sequence ID" value="PIW15204.1"/>
    <property type="molecule type" value="Genomic_DNA"/>
</dbReference>
<dbReference type="Gene3D" id="3.40.50.720">
    <property type="entry name" value="NAD(P)-binding Rossmann-like Domain"/>
    <property type="match status" value="1"/>
</dbReference>
<dbReference type="NCBIfam" id="TIGR01777">
    <property type="entry name" value="yfcH"/>
    <property type="match status" value="1"/>
</dbReference>
<feature type="domain" description="NAD-dependent epimerase/dehydratase" evidence="2">
    <location>
        <begin position="3"/>
        <end position="214"/>
    </location>
</feature>
<dbReference type="InterPro" id="IPR001509">
    <property type="entry name" value="Epimerase_deHydtase"/>
</dbReference>
<dbReference type="InterPro" id="IPR036291">
    <property type="entry name" value="NAD(P)-bd_dom_sf"/>
</dbReference>
<gene>
    <name evidence="4" type="ORF">COW36_17430</name>
</gene>
<dbReference type="Pfam" id="PF01370">
    <property type="entry name" value="Epimerase"/>
    <property type="match status" value="1"/>
</dbReference>
<dbReference type="PANTHER" id="PTHR11092:SF0">
    <property type="entry name" value="EPIMERASE FAMILY PROTEIN SDR39U1"/>
    <property type="match status" value="1"/>
</dbReference>
<comment type="caution">
    <text evidence="4">The sequence shown here is derived from an EMBL/GenBank/DDBJ whole genome shotgun (WGS) entry which is preliminary data.</text>
</comment>
<organism evidence="4 5">
    <name type="scientific">bacterium (Candidatus Blackallbacteria) CG17_big_fil_post_rev_8_21_14_2_50_48_46</name>
    <dbReference type="NCBI Taxonomy" id="2014261"/>
    <lineage>
        <taxon>Bacteria</taxon>
        <taxon>Candidatus Blackallbacteria</taxon>
    </lineage>
</organism>
<sequence>MKILVSGASGLIGSALIPNLTAGGHEVLRLVRRRSENPSTVYWNPVKGEIDQEALEGLDAVIHLAGESIADGRWSEAKKQSILKSRVEGTLLVAEALARLKKPPECMISASAIGYYGDRGEEELCEDSPPGDDFLAEVCQKWEDSCEPARQAGIRVVNPRIGIVLSCKGGALEKMLMPFQLGLGGVLGNGHQYLSWVAIDDVLAAFLHILATPSIQGPINLVAPEPLTNSEFTRTLGKILLRPTILPVPAFSLRALMGEMADSLLLSSAFVSSEALMNTGFRFQYPDIVSALRHVLGAKRK</sequence>
<name>A0A2M7G0F7_9BACT</name>
<evidence type="ECO:0000313" key="4">
    <source>
        <dbReference type="EMBL" id="PIW15204.1"/>
    </source>
</evidence>
<accession>A0A2M7G0F7</accession>
<proteinExistence type="inferred from homology"/>
<protein>
    <submittedName>
        <fullName evidence="4">TIGR01777 family protein</fullName>
    </submittedName>
</protein>
<evidence type="ECO:0000256" key="1">
    <source>
        <dbReference type="ARBA" id="ARBA00009353"/>
    </source>
</evidence>
<dbReference type="AlphaFoldDB" id="A0A2M7G0F7"/>
<dbReference type="InterPro" id="IPR013549">
    <property type="entry name" value="DUF1731"/>
</dbReference>
<evidence type="ECO:0000259" key="3">
    <source>
        <dbReference type="Pfam" id="PF08338"/>
    </source>
</evidence>
<reference evidence="4 5" key="1">
    <citation type="submission" date="2017-09" db="EMBL/GenBank/DDBJ databases">
        <title>Depth-based differentiation of microbial function through sediment-hosted aquifers and enrichment of novel symbionts in the deep terrestrial subsurface.</title>
        <authorList>
            <person name="Probst A.J."/>
            <person name="Ladd B."/>
            <person name="Jarett J.K."/>
            <person name="Geller-Mcgrath D.E."/>
            <person name="Sieber C.M."/>
            <person name="Emerson J.B."/>
            <person name="Anantharaman K."/>
            <person name="Thomas B.C."/>
            <person name="Malmstrom R."/>
            <person name="Stieglmeier M."/>
            <person name="Klingl A."/>
            <person name="Woyke T."/>
            <person name="Ryan C.M."/>
            <person name="Banfield J.F."/>
        </authorList>
    </citation>
    <scope>NUCLEOTIDE SEQUENCE [LARGE SCALE GENOMIC DNA]</scope>
    <source>
        <strain evidence="4">CG17_big_fil_post_rev_8_21_14_2_50_48_46</strain>
    </source>
</reference>
<evidence type="ECO:0000259" key="2">
    <source>
        <dbReference type="Pfam" id="PF01370"/>
    </source>
</evidence>